<accession>A0A0A9BRQ9</accession>
<name>A0A0A9BRQ9_ARUDO</name>
<dbReference type="AlphaFoldDB" id="A0A0A9BRQ9"/>
<proteinExistence type="predicted"/>
<organism evidence="1">
    <name type="scientific">Arundo donax</name>
    <name type="common">Giant reed</name>
    <name type="synonym">Donax arundinaceus</name>
    <dbReference type="NCBI Taxonomy" id="35708"/>
    <lineage>
        <taxon>Eukaryota</taxon>
        <taxon>Viridiplantae</taxon>
        <taxon>Streptophyta</taxon>
        <taxon>Embryophyta</taxon>
        <taxon>Tracheophyta</taxon>
        <taxon>Spermatophyta</taxon>
        <taxon>Magnoliopsida</taxon>
        <taxon>Liliopsida</taxon>
        <taxon>Poales</taxon>
        <taxon>Poaceae</taxon>
        <taxon>PACMAD clade</taxon>
        <taxon>Arundinoideae</taxon>
        <taxon>Arundineae</taxon>
        <taxon>Arundo</taxon>
    </lineage>
</organism>
<sequence>MGVDPGDITYVHVKHFQMIVENSTS</sequence>
<reference evidence="1" key="2">
    <citation type="journal article" date="2015" name="Data Brief">
        <title>Shoot transcriptome of the giant reed, Arundo donax.</title>
        <authorList>
            <person name="Barrero R.A."/>
            <person name="Guerrero F.D."/>
            <person name="Moolhuijzen P."/>
            <person name="Goolsby J.A."/>
            <person name="Tidwell J."/>
            <person name="Bellgard S.E."/>
            <person name="Bellgard M.I."/>
        </authorList>
    </citation>
    <scope>NUCLEOTIDE SEQUENCE</scope>
    <source>
        <tissue evidence="1">Shoot tissue taken approximately 20 cm above the soil surface</tissue>
    </source>
</reference>
<protein>
    <submittedName>
        <fullName evidence="1">Uncharacterized protein</fullName>
    </submittedName>
</protein>
<evidence type="ECO:0000313" key="1">
    <source>
        <dbReference type="EMBL" id="JAD64818.1"/>
    </source>
</evidence>
<dbReference type="EMBL" id="GBRH01233077">
    <property type="protein sequence ID" value="JAD64818.1"/>
    <property type="molecule type" value="Transcribed_RNA"/>
</dbReference>
<reference evidence="1" key="1">
    <citation type="submission" date="2014-09" db="EMBL/GenBank/DDBJ databases">
        <authorList>
            <person name="Magalhaes I.L.F."/>
            <person name="Oliveira U."/>
            <person name="Santos F.R."/>
            <person name="Vidigal T.H.D.A."/>
            <person name="Brescovit A.D."/>
            <person name="Santos A.J."/>
        </authorList>
    </citation>
    <scope>NUCLEOTIDE SEQUENCE</scope>
    <source>
        <tissue evidence="1">Shoot tissue taken approximately 20 cm above the soil surface</tissue>
    </source>
</reference>